<feature type="domain" description="Mammalian cell entry C-terminal" evidence="2">
    <location>
        <begin position="119"/>
        <end position="312"/>
    </location>
</feature>
<dbReference type="Proteomes" id="UP001501747">
    <property type="component" value="Unassembled WGS sequence"/>
</dbReference>
<gene>
    <name evidence="3" type="ORF">GCM10022247_21710</name>
</gene>
<dbReference type="Pfam" id="PF11887">
    <property type="entry name" value="Mce4_CUP1"/>
    <property type="match status" value="1"/>
</dbReference>
<accession>A0ABP7RQE3</accession>
<keyword evidence="4" id="KW-1185">Reference proteome</keyword>
<dbReference type="InterPro" id="IPR003399">
    <property type="entry name" value="Mce/MlaD"/>
</dbReference>
<sequence length="340" mass="35930">MKGLAGPLTKLVIFATVTVLATALLAITIANVDLRGATEYSARFTDVTSVNEGDDVRVAGVRVGEVREVSVVDRRLAEVRFTVTTGKKLPESVTATIKYRNLVGQRYIALERGVGGTGELAEGATIPVERTRPALDLTTLFNGFKPLFQALNPADVNKLSYEIVQVLQGEGGTVQSLLAHTASLTSTIASKDKVIGDVIGNLNTVLGTVNQRDTQLSGLVISLQQLVSGLAKDREPIGAAVSALAELTGTTAGLLTDARAPLRNDIAELGKVSKNLADSNDVVEGVLQRMPNKLETISRTATYGSWFNFFLCGASGEVALPVVGKLAVPVLPPTQPRCRP</sequence>
<reference evidence="4" key="1">
    <citation type="journal article" date="2019" name="Int. J. Syst. Evol. Microbiol.">
        <title>The Global Catalogue of Microorganisms (GCM) 10K type strain sequencing project: providing services to taxonomists for standard genome sequencing and annotation.</title>
        <authorList>
            <consortium name="The Broad Institute Genomics Platform"/>
            <consortium name="The Broad Institute Genome Sequencing Center for Infectious Disease"/>
            <person name="Wu L."/>
            <person name="Ma J."/>
        </authorList>
    </citation>
    <scope>NUCLEOTIDE SEQUENCE [LARGE SCALE GENOMIC DNA]</scope>
    <source>
        <strain evidence="4">JCM 17342</strain>
    </source>
</reference>
<evidence type="ECO:0000313" key="3">
    <source>
        <dbReference type="EMBL" id="GAA4000814.1"/>
    </source>
</evidence>
<name>A0ABP7RQE3_9PSEU</name>
<dbReference type="InterPro" id="IPR052336">
    <property type="entry name" value="MlaD_Phospholipid_Transporter"/>
</dbReference>
<organism evidence="3 4">
    <name type="scientific">Allokutzneria multivorans</name>
    <dbReference type="NCBI Taxonomy" id="1142134"/>
    <lineage>
        <taxon>Bacteria</taxon>
        <taxon>Bacillati</taxon>
        <taxon>Actinomycetota</taxon>
        <taxon>Actinomycetes</taxon>
        <taxon>Pseudonocardiales</taxon>
        <taxon>Pseudonocardiaceae</taxon>
        <taxon>Allokutzneria</taxon>
    </lineage>
</organism>
<comment type="caution">
    <text evidence="3">The sequence shown here is derived from an EMBL/GenBank/DDBJ whole genome shotgun (WGS) entry which is preliminary data.</text>
</comment>
<protein>
    <submittedName>
        <fullName evidence="3">MCE family protein</fullName>
    </submittedName>
</protein>
<dbReference type="EMBL" id="BAABAL010000006">
    <property type="protein sequence ID" value="GAA4000814.1"/>
    <property type="molecule type" value="Genomic_DNA"/>
</dbReference>
<dbReference type="PANTHER" id="PTHR33371">
    <property type="entry name" value="INTERMEMBRANE PHOSPHOLIPID TRANSPORT SYSTEM BINDING PROTEIN MLAD-RELATED"/>
    <property type="match status" value="1"/>
</dbReference>
<dbReference type="NCBIfam" id="TIGR00996">
    <property type="entry name" value="Mtu_fam_mce"/>
    <property type="match status" value="1"/>
</dbReference>
<dbReference type="PANTHER" id="PTHR33371:SF17">
    <property type="entry name" value="MCE-FAMILY PROTEIN MCE1B"/>
    <property type="match status" value="1"/>
</dbReference>
<evidence type="ECO:0000259" key="1">
    <source>
        <dbReference type="Pfam" id="PF02470"/>
    </source>
</evidence>
<evidence type="ECO:0000259" key="2">
    <source>
        <dbReference type="Pfam" id="PF11887"/>
    </source>
</evidence>
<dbReference type="InterPro" id="IPR024516">
    <property type="entry name" value="Mce_C"/>
</dbReference>
<dbReference type="Pfam" id="PF02470">
    <property type="entry name" value="MlaD"/>
    <property type="match status" value="1"/>
</dbReference>
<proteinExistence type="predicted"/>
<dbReference type="InterPro" id="IPR005693">
    <property type="entry name" value="Mce"/>
</dbReference>
<feature type="domain" description="Mce/MlaD" evidence="1">
    <location>
        <begin position="38"/>
        <end position="113"/>
    </location>
</feature>
<evidence type="ECO:0000313" key="4">
    <source>
        <dbReference type="Proteomes" id="UP001501747"/>
    </source>
</evidence>
<dbReference type="RefSeq" id="WP_344873382.1">
    <property type="nucleotide sequence ID" value="NZ_BAABAL010000006.1"/>
</dbReference>